<evidence type="ECO:0000313" key="3">
    <source>
        <dbReference type="EMBL" id="KAF7730599.1"/>
    </source>
</evidence>
<dbReference type="Proteomes" id="UP000605846">
    <property type="component" value="Unassembled WGS sequence"/>
</dbReference>
<dbReference type="InterPro" id="IPR004827">
    <property type="entry name" value="bZIP"/>
</dbReference>
<dbReference type="InterPro" id="IPR046347">
    <property type="entry name" value="bZIP_sf"/>
</dbReference>
<comment type="caution">
    <text evidence="3">The sequence shown here is derived from an EMBL/GenBank/DDBJ whole genome shotgun (WGS) entry which is preliminary data.</text>
</comment>
<dbReference type="AlphaFoldDB" id="A0A8H7BUI5"/>
<feature type="domain" description="BZIP" evidence="2">
    <location>
        <begin position="43"/>
        <end position="57"/>
    </location>
</feature>
<evidence type="ECO:0000256" key="1">
    <source>
        <dbReference type="SAM" id="MobiDB-lite"/>
    </source>
</evidence>
<dbReference type="SUPFAM" id="SSF57959">
    <property type="entry name" value="Leucine zipper domain"/>
    <property type="match status" value="1"/>
</dbReference>
<feature type="compositionally biased region" description="Basic and acidic residues" evidence="1">
    <location>
        <begin position="319"/>
        <end position="330"/>
    </location>
</feature>
<dbReference type="PROSITE" id="PS00036">
    <property type="entry name" value="BZIP_BASIC"/>
    <property type="match status" value="1"/>
</dbReference>
<dbReference type="EMBL" id="JABAYA010000015">
    <property type="protein sequence ID" value="KAF7730599.1"/>
    <property type="molecule type" value="Genomic_DNA"/>
</dbReference>
<name>A0A8H7BUI5_9FUNG</name>
<dbReference type="OrthoDB" id="125347at2759"/>
<sequence>MTDIAFEHFDPELELGNLDENGRPIRPRKKPGRKPNPPSPAQRKAQNRAAQRAFRERKRREMREAETTVKRCLHIRDQALREVSKLRKKTEELRYENNYLKGCVLTLKLACVANRVDVPKFWDTGATDEVGAERLTYSRTQGIPQSLEFFLDKNRNIISIDPSHVAHTKETDTFDCSPPSAIVDLAEELSLSPDSSASSSDSFLSLHSDTLSPNFAHQMPSDLSSPMDISQTIATIAPQLANHLESSFFQQLLNTDLMANLNTSNLAEQLPTELVALVPPEWRTLLHNLGGQNLGGPKAAKDQEPITVEDSSSDVMLIKQEEKKEEEWDAKTGLLRSTTEFNPDHHEDLPTTDKKILPPMSPLEALDYLRAIKNLDKDTRALHTPTELQRTIPHDTRIDVVPGAAMRDHMILFQDFYDANELFNYLLESATFLGGELGNPDCWIISPSFLSKYWFLCPNHKPQRLDNVVDIMVQLGQRMIQMMFERKQMYIQREQYADYFPLPDNPSQPVLSSTDVPLDVVMNLMETMPRAATFAN</sequence>
<accession>A0A8H7BUI5</accession>
<evidence type="ECO:0000313" key="4">
    <source>
        <dbReference type="Proteomes" id="UP000605846"/>
    </source>
</evidence>
<protein>
    <recommendedName>
        <fullName evidence="2">BZIP domain-containing protein</fullName>
    </recommendedName>
</protein>
<proteinExistence type="predicted"/>
<feature type="region of interest" description="Disordered" evidence="1">
    <location>
        <begin position="291"/>
        <end position="356"/>
    </location>
</feature>
<reference evidence="3" key="1">
    <citation type="submission" date="2020-01" db="EMBL/GenBank/DDBJ databases">
        <title>Genome Sequencing of Three Apophysomyces-Like Fungal Strains Confirms a Novel Fungal Genus in the Mucoromycota with divergent Burkholderia-like Endosymbiotic Bacteria.</title>
        <authorList>
            <person name="Stajich J.E."/>
            <person name="Macias A.M."/>
            <person name="Carter-House D."/>
            <person name="Lovett B."/>
            <person name="Kasson L.R."/>
            <person name="Berry K."/>
            <person name="Grigoriev I."/>
            <person name="Chang Y."/>
            <person name="Spatafora J."/>
            <person name="Kasson M.T."/>
        </authorList>
    </citation>
    <scope>NUCLEOTIDE SEQUENCE</scope>
    <source>
        <strain evidence="3">NRRL A-21654</strain>
    </source>
</reference>
<dbReference type="PANTHER" id="PTHR38116">
    <property type="entry name" value="CHROMOSOME 7, WHOLE GENOME SHOTGUN SEQUENCE"/>
    <property type="match status" value="1"/>
</dbReference>
<dbReference type="SMART" id="SM00338">
    <property type="entry name" value="BRLZ"/>
    <property type="match status" value="1"/>
</dbReference>
<dbReference type="GO" id="GO:0003700">
    <property type="term" value="F:DNA-binding transcription factor activity"/>
    <property type="evidence" value="ECO:0007669"/>
    <property type="project" value="InterPro"/>
</dbReference>
<gene>
    <name evidence="3" type="ORF">EC973_001981</name>
</gene>
<dbReference type="PANTHER" id="PTHR38116:SF9">
    <property type="entry name" value="BZIP DOMAIN-CONTAINING PROTEIN"/>
    <property type="match status" value="1"/>
</dbReference>
<keyword evidence="4" id="KW-1185">Reference proteome</keyword>
<feature type="region of interest" description="Disordered" evidence="1">
    <location>
        <begin position="9"/>
        <end position="65"/>
    </location>
</feature>
<evidence type="ECO:0000259" key="2">
    <source>
        <dbReference type="PROSITE" id="PS00036"/>
    </source>
</evidence>
<dbReference type="Gene3D" id="1.20.5.170">
    <property type="match status" value="1"/>
</dbReference>
<feature type="compositionally biased region" description="Low complexity" evidence="1">
    <location>
        <begin position="41"/>
        <end position="52"/>
    </location>
</feature>
<organism evidence="3 4">
    <name type="scientific">Apophysomyces ossiformis</name>
    <dbReference type="NCBI Taxonomy" id="679940"/>
    <lineage>
        <taxon>Eukaryota</taxon>
        <taxon>Fungi</taxon>
        <taxon>Fungi incertae sedis</taxon>
        <taxon>Mucoromycota</taxon>
        <taxon>Mucoromycotina</taxon>
        <taxon>Mucoromycetes</taxon>
        <taxon>Mucorales</taxon>
        <taxon>Mucorineae</taxon>
        <taxon>Mucoraceae</taxon>
        <taxon>Apophysomyces</taxon>
    </lineage>
</organism>
<feature type="compositionally biased region" description="Basic and acidic residues" evidence="1">
    <location>
        <begin position="342"/>
        <end position="356"/>
    </location>
</feature>